<reference evidence="2" key="1">
    <citation type="submission" date="2021-04" db="EMBL/GenBank/DDBJ databases">
        <title>Phycicoccus avicenniae sp. nov., a novel endophytic actinomycetes isolated from branch of Avicennia mariana.</title>
        <authorList>
            <person name="Tuo L."/>
        </authorList>
    </citation>
    <scope>NUCLEOTIDE SEQUENCE</scope>
    <source>
        <strain evidence="2">BSK3Z-2</strain>
    </source>
</reference>
<dbReference type="Proteomes" id="UP000677016">
    <property type="component" value="Unassembled WGS sequence"/>
</dbReference>
<dbReference type="EMBL" id="JAGSNF010000001">
    <property type="protein sequence ID" value="MBR7741937.1"/>
    <property type="molecule type" value="Genomic_DNA"/>
</dbReference>
<dbReference type="Pfam" id="PF10825">
    <property type="entry name" value="DUF2752"/>
    <property type="match status" value="1"/>
</dbReference>
<keyword evidence="1" id="KW-0812">Transmembrane</keyword>
<dbReference type="InterPro" id="IPR021215">
    <property type="entry name" value="DUF2752"/>
</dbReference>
<evidence type="ECO:0000256" key="1">
    <source>
        <dbReference type="SAM" id="Phobius"/>
    </source>
</evidence>
<keyword evidence="1" id="KW-1133">Transmembrane helix</keyword>
<organism evidence="2 3">
    <name type="scientific">Phycicoccus avicenniae</name>
    <dbReference type="NCBI Taxonomy" id="2828860"/>
    <lineage>
        <taxon>Bacteria</taxon>
        <taxon>Bacillati</taxon>
        <taxon>Actinomycetota</taxon>
        <taxon>Actinomycetes</taxon>
        <taxon>Micrococcales</taxon>
        <taxon>Intrasporangiaceae</taxon>
        <taxon>Phycicoccus</taxon>
    </lineage>
</organism>
<sequence>MTSVTQAREAARTEDTSSRWRRLLLPAGVAGVVAAGTAYVAAVDPNDPGHYPLCPTFALAGIYCPGCGMLRATHELTQGDLVGATAMNPLAVPMYVGLVVLFVAWVLARWRGRSLRWDPPTWMPAALAVAFVAFTIARNVPGWTLLAPA</sequence>
<evidence type="ECO:0000313" key="2">
    <source>
        <dbReference type="EMBL" id="MBR7741937.1"/>
    </source>
</evidence>
<feature type="transmembrane region" description="Helical" evidence="1">
    <location>
        <begin position="90"/>
        <end position="110"/>
    </location>
</feature>
<dbReference type="AlphaFoldDB" id="A0A941HYK2"/>
<keyword evidence="3" id="KW-1185">Reference proteome</keyword>
<accession>A0A941HYK2</accession>
<protein>
    <submittedName>
        <fullName evidence="2">DUF2752 domain-containing protein</fullName>
    </submittedName>
</protein>
<proteinExistence type="predicted"/>
<dbReference type="RefSeq" id="WP_211601091.1">
    <property type="nucleotide sequence ID" value="NZ_JAGSNF010000001.1"/>
</dbReference>
<keyword evidence="1" id="KW-0472">Membrane</keyword>
<evidence type="ECO:0000313" key="3">
    <source>
        <dbReference type="Proteomes" id="UP000677016"/>
    </source>
</evidence>
<name>A0A941HYK2_9MICO</name>
<feature type="transmembrane region" description="Helical" evidence="1">
    <location>
        <begin position="23"/>
        <end position="42"/>
    </location>
</feature>
<feature type="transmembrane region" description="Helical" evidence="1">
    <location>
        <begin position="122"/>
        <end position="140"/>
    </location>
</feature>
<comment type="caution">
    <text evidence="2">The sequence shown here is derived from an EMBL/GenBank/DDBJ whole genome shotgun (WGS) entry which is preliminary data.</text>
</comment>
<gene>
    <name evidence="2" type="ORF">KC207_01350</name>
</gene>